<organism evidence="2 3">
    <name type="scientific">Microvirga alba</name>
    <dbReference type="NCBI Taxonomy" id="2791025"/>
    <lineage>
        <taxon>Bacteria</taxon>
        <taxon>Pseudomonadati</taxon>
        <taxon>Pseudomonadota</taxon>
        <taxon>Alphaproteobacteria</taxon>
        <taxon>Hyphomicrobiales</taxon>
        <taxon>Methylobacteriaceae</taxon>
        <taxon>Microvirga</taxon>
    </lineage>
</organism>
<evidence type="ECO:0000313" key="2">
    <source>
        <dbReference type="EMBL" id="MBF9235123.1"/>
    </source>
</evidence>
<feature type="compositionally biased region" description="Basic and acidic residues" evidence="1">
    <location>
        <begin position="288"/>
        <end position="302"/>
    </location>
</feature>
<dbReference type="AlphaFoldDB" id="A0A931BSC2"/>
<feature type="region of interest" description="Disordered" evidence="1">
    <location>
        <begin position="279"/>
        <end position="302"/>
    </location>
</feature>
<keyword evidence="3" id="KW-1185">Reference proteome</keyword>
<reference evidence="2" key="1">
    <citation type="submission" date="2020-11" db="EMBL/GenBank/DDBJ databases">
        <authorList>
            <person name="Kim M.K."/>
        </authorList>
    </citation>
    <scope>NUCLEOTIDE SEQUENCE</scope>
    <source>
        <strain evidence="2">BT350</strain>
    </source>
</reference>
<dbReference type="Proteomes" id="UP000599312">
    <property type="component" value="Unassembled WGS sequence"/>
</dbReference>
<dbReference type="InterPro" id="IPR049807">
    <property type="entry name" value="DpdD-like"/>
</dbReference>
<accession>A0A931BSC2</accession>
<proteinExistence type="predicted"/>
<name>A0A931BSC2_9HYPH</name>
<evidence type="ECO:0000256" key="1">
    <source>
        <dbReference type="SAM" id="MobiDB-lite"/>
    </source>
</evidence>
<dbReference type="NCBIfam" id="NF041061">
    <property type="entry name" value="DpdD"/>
    <property type="match status" value="1"/>
</dbReference>
<sequence length="691" mass="74072">MAVALDTSTLARLARWAELNSAALKLAHTLEDERFPGAIVPAVRADGTVAFYALADSAAAWRRLQPLLVAFAGATFTDFEGVPSGLDTNDPLERFISDAYLHAVALLRPGNFRRATGVVKALLSLQDAISRAPDLVTARPEPTSVLLARLQDALNAGDLDAAWAVNGTLRDELRLDAQNLLQLEFQIRAASGDWSGIHTHPDFELLCASGPSPATAELLLEALYWTHFASRTAEGGEALDEGVESLGRSLLKFVGRTPSPSVEKMMVLLAPYDAPEKVDADDVAQASKGREEAGSRSTDRSGHLDALARARTALFAVAAGEGNVNIQIDAEAVTAIGLLSEAKRQELMSRPIFRAVWSEIEGRLGPKRPPEDWLGWLSRLDDLDFDAASYARRAASEWRLLNLDIDPYMFTTLARNIDEVPDGLAGDRLNQSLPYLVEWAAADPWWPRTGLCPVYLSLLMRIALSTRRGETTIKSAVVLLESALRCGVSPAEYRDAMEAVAVIAAEALNRNTAYDVFELADVANSFTPVDAAALTDATAAVVTAALGLMDRLSAGQQLACSRLASLIGWKPDAPAVAPKATAPIAEKLSNLTIGVYTLTETAGRNAQSVLASIEPDIKVELNHDHDATAALAALVARADLFVIAWASAKHAATNFIKARRGSKPLVYAPGKGASSLIRAIEDYVLNPNPLP</sequence>
<comment type="caution">
    <text evidence="2">The sequence shown here is derived from an EMBL/GenBank/DDBJ whole genome shotgun (WGS) entry which is preliminary data.</text>
</comment>
<dbReference type="RefSeq" id="WP_196273117.1">
    <property type="nucleotide sequence ID" value="NZ_JADQDO010000010.1"/>
</dbReference>
<dbReference type="EMBL" id="JADQDO010000010">
    <property type="protein sequence ID" value="MBF9235123.1"/>
    <property type="molecule type" value="Genomic_DNA"/>
</dbReference>
<gene>
    <name evidence="2" type="ORF">I2H38_17255</name>
</gene>
<protein>
    <submittedName>
        <fullName evidence="2">Uncharacterized protein</fullName>
    </submittedName>
</protein>
<evidence type="ECO:0000313" key="3">
    <source>
        <dbReference type="Proteomes" id="UP000599312"/>
    </source>
</evidence>